<evidence type="ECO:0000313" key="1">
    <source>
        <dbReference type="EMBL" id="PIA65635.1"/>
    </source>
</evidence>
<protein>
    <submittedName>
        <fullName evidence="1">Uncharacterized protein</fullName>
    </submittedName>
</protein>
<evidence type="ECO:0000313" key="2">
    <source>
        <dbReference type="Proteomes" id="UP000230069"/>
    </source>
</evidence>
<dbReference type="AlphaFoldDB" id="A0A2G5FCE8"/>
<organism evidence="1 2">
    <name type="scientific">Aquilegia coerulea</name>
    <name type="common">Rocky mountain columbine</name>
    <dbReference type="NCBI Taxonomy" id="218851"/>
    <lineage>
        <taxon>Eukaryota</taxon>
        <taxon>Viridiplantae</taxon>
        <taxon>Streptophyta</taxon>
        <taxon>Embryophyta</taxon>
        <taxon>Tracheophyta</taxon>
        <taxon>Spermatophyta</taxon>
        <taxon>Magnoliopsida</taxon>
        <taxon>Ranunculales</taxon>
        <taxon>Ranunculaceae</taxon>
        <taxon>Thalictroideae</taxon>
        <taxon>Aquilegia</taxon>
    </lineage>
</organism>
<keyword evidence="2" id="KW-1185">Reference proteome</keyword>
<gene>
    <name evidence="1" type="ORF">AQUCO_00100861v1</name>
</gene>
<name>A0A2G5FCE8_AQUCA</name>
<proteinExistence type="predicted"/>
<sequence length="98" mass="11092">MNRVKERNRTRFKNKKLPWKIAINSILRIESAPWSCTEMVAGIHSSMMQFEECEGSLIPLNPGTAVRGNVLVIFLKEVRVADAFREVNRAGYLTTIAA</sequence>
<reference evidence="1 2" key="1">
    <citation type="submission" date="2017-09" db="EMBL/GenBank/DDBJ databases">
        <title>WGS assembly of Aquilegia coerulea Goldsmith.</title>
        <authorList>
            <person name="Hodges S."/>
            <person name="Kramer E."/>
            <person name="Nordborg M."/>
            <person name="Tomkins J."/>
            <person name="Borevitz J."/>
            <person name="Derieg N."/>
            <person name="Yan J."/>
            <person name="Mihaltcheva S."/>
            <person name="Hayes R.D."/>
            <person name="Rokhsar D."/>
        </authorList>
    </citation>
    <scope>NUCLEOTIDE SEQUENCE [LARGE SCALE GENOMIC DNA]</scope>
    <source>
        <strain evidence="2">cv. Goldsmith</strain>
    </source>
</reference>
<dbReference type="InParanoid" id="A0A2G5FCE8"/>
<accession>A0A2G5FCE8</accession>
<dbReference type="Proteomes" id="UP000230069">
    <property type="component" value="Unassembled WGS sequence"/>
</dbReference>
<dbReference type="EMBL" id="KZ305018">
    <property type="protein sequence ID" value="PIA65635.1"/>
    <property type="molecule type" value="Genomic_DNA"/>
</dbReference>